<sequence length="997" mass="109430">MPKRTFIPVLLLFSYLVCLKFVISDVAKCSQSELDALISFKEGLIDPENRLSSWKGNKCCQWHGIGCNNSTGVVTSVDLHNPYPLIGYGEEPGRHAGFSGQIPPNIGNLSHLRYLDVSIELGSLTVNNLEWLTKLSYLKHLKLDSIDLSIVGPELFLVLNNLTSLEVLHLSSCGLTSLSSVDLPSLSELDLSNNNFNSKFPDWLLNYTTLSFLNLDSCGLYGRIPLSLAELPSLRYVSLAMNNNLTASCTQLFKGSWSKIEVIDFASNKLHGKLPNAIGNITSLTYLSLFDNKIEGGVPGSIGKLCNLRFLDVSGNNMTGSLPVFLEGVESCVSEIPLPNLQTIRLPNNKLVGRLPEWIGQLENLKELGLDYNQLDGEIPDSLGGLKHLTDIGLAGNKLNGTLPESFGQLSELINFDVSFNHLTGIISEVHFLKLSKLKRVHLSSNSFTLNFSYDWIPPFQLIFLDVGSCQVGPLFPHWLKTQKEVNYLDVSNASISDSIPIWFWGTSFNLSLLNMSYNQIHGQIPSLFDVVPFADVDFTSNFLEGPIPLPSVEIKLYSLSDNRFSGVIPYNIGKVMPNLIFLSLASNRLSGEIPSSIGEMVSLQVIDLSNNLLTGHVPPSFGNCSYLKALDLGYNNLSGTIPESFGNLQLLQSLHLNNNNFSGDLASSLMNLSSLETLDLANNRFSGDIPPWLGNNLTSLKILSLRSNSFSGGIPTNLPSLSSLQVLDLGLNNLTGMIPTNLGNLTGMSHCQIMNQYRFYGFYRGIYYSERLVVNLEGGFLEYTKTLSLVAYMDLSRNNLYGHFPTDITNLVGLVLLNLSRNQIDGPLPNTITSLRQLGALDVSNNRFSGVIPSSLSSLTFLSRLDLSNNNFSGRIPVGGQIGTFKASVFAGNPYLCGPPLAVNCNDNSSNNTGDIPHERKGEGESDNWFLLSIGLGFATGILVPWLMMSIRRPWGESYFRFVDNVVHMIEPTKPKAEAAQVRLTDAQPVALDLSL</sequence>
<evidence type="ECO:0000256" key="3">
    <source>
        <dbReference type="ARBA" id="ARBA00022475"/>
    </source>
</evidence>
<comment type="caution">
    <text evidence="14">The sequence shown here is derived from an EMBL/GenBank/DDBJ whole genome shotgun (WGS) entry which is preliminary data.</text>
</comment>
<evidence type="ECO:0000256" key="12">
    <source>
        <dbReference type="SAM" id="SignalP"/>
    </source>
</evidence>
<feature type="signal peptide" evidence="12">
    <location>
        <begin position="1"/>
        <end position="24"/>
    </location>
</feature>
<dbReference type="STRING" id="35608.A0A2U1MKV2"/>
<protein>
    <submittedName>
        <fullName evidence="14">Leucine-rich repeat-containing protein</fullName>
    </submittedName>
</protein>
<evidence type="ECO:0000256" key="9">
    <source>
        <dbReference type="ARBA" id="ARBA00023136"/>
    </source>
</evidence>
<dbReference type="OrthoDB" id="1600340at2759"/>
<dbReference type="Pfam" id="PF13855">
    <property type="entry name" value="LRR_8"/>
    <property type="match status" value="3"/>
</dbReference>
<keyword evidence="6 12" id="KW-0732">Signal</keyword>
<evidence type="ECO:0000256" key="6">
    <source>
        <dbReference type="ARBA" id="ARBA00022729"/>
    </source>
</evidence>
<reference evidence="14 15" key="1">
    <citation type="journal article" date="2018" name="Mol. Plant">
        <title>The genome of Artemisia annua provides insight into the evolution of Asteraceae family and artemisinin biosynthesis.</title>
        <authorList>
            <person name="Shen Q."/>
            <person name="Zhang L."/>
            <person name="Liao Z."/>
            <person name="Wang S."/>
            <person name="Yan T."/>
            <person name="Shi P."/>
            <person name="Liu M."/>
            <person name="Fu X."/>
            <person name="Pan Q."/>
            <person name="Wang Y."/>
            <person name="Lv Z."/>
            <person name="Lu X."/>
            <person name="Zhang F."/>
            <person name="Jiang W."/>
            <person name="Ma Y."/>
            <person name="Chen M."/>
            <person name="Hao X."/>
            <person name="Li L."/>
            <person name="Tang Y."/>
            <person name="Lv G."/>
            <person name="Zhou Y."/>
            <person name="Sun X."/>
            <person name="Brodelius P.E."/>
            <person name="Rose J.K.C."/>
            <person name="Tang K."/>
        </authorList>
    </citation>
    <scope>NUCLEOTIDE SEQUENCE [LARGE SCALE GENOMIC DNA]</scope>
    <source>
        <strain evidence="15">cv. Huhao1</strain>
        <tissue evidence="14">Leaf</tissue>
    </source>
</reference>
<dbReference type="SUPFAM" id="SSF52058">
    <property type="entry name" value="L domain-like"/>
    <property type="match status" value="3"/>
</dbReference>
<dbReference type="InterPro" id="IPR013210">
    <property type="entry name" value="LRR_N_plant-typ"/>
</dbReference>
<evidence type="ECO:0000256" key="8">
    <source>
        <dbReference type="ARBA" id="ARBA00022989"/>
    </source>
</evidence>
<keyword evidence="3" id="KW-1003">Cell membrane</keyword>
<evidence type="ECO:0000259" key="13">
    <source>
        <dbReference type="Pfam" id="PF08263"/>
    </source>
</evidence>
<keyword evidence="7" id="KW-0677">Repeat</keyword>
<keyword evidence="5 11" id="KW-0812">Transmembrane</keyword>
<keyword evidence="15" id="KW-1185">Reference proteome</keyword>
<proteinExistence type="inferred from homology"/>
<dbReference type="SMART" id="SM00369">
    <property type="entry name" value="LRR_TYP"/>
    <property type="match status" value="11"/>
</dbReference>
<dbReference type="FunFam" id="3.80.10.10:FF:000095">
    <property type="entry name" value="LRR receptor-like serine/threonine-protein kinase GSO1"/>
    <property type="match status" value="2"/>
</dbReference>
<evidence type="ECO:0000256" key="10">
    <source>
        <dbReference type="ARBA" id="ARBA00023180"/>
    </source>
</evidence>
<dbReference type="Pfam" id="PF12799">
    <property type="entry name" value="LRR_4"/>
    <property type="match status" value="1"/>
</dbReference>
<dbReference type="Proteomes" id="UP000245207">
    <property type="component" value="Unassembled WGS sequence"/>
</dbReference>
<keyword evidence="10" id="KW-0325">Glycoprotein</keyword>
<keyword evidence="4" id="KW-0433">Leucine-rich repeat</keyword>
<comment type="similarity">
    <text evidence="2">Belongs to the RLP family.</text>
</comment>
<keyword evidence="8 11" id="KW-1133">Transmembrane helix</keyword>
<dbReference type="GO" id="GO:0006952">
    <property type="term" value="P:defense response"/>
    <property type="evidence" value="ECO:0007669"/>
    <property type="project" value="UniProtKB-ARBA"/>
</dbReference>
<accession>A0A2U1MKV2</accession>
<gene>
    <name evidence="14" type="ORF">CTI12_AA182520</name>
</gene>
<dbReference type="Pfam" id="PF08263">
    <property type="entry name" value="LRRNT_2"/>
    <property type="match status" value="1"/>
</dbReference>
<dbReference type="InterPro" id="IPR046956">
    <property type="entry name" value="RLP23-like"/>
</dbReference>
<dbReference type="Gene3D" id="3.80.10.10">
    <property type="entry name" value="Ribonuclease Inhibitor"/>
    <property type="match status" value="4"/>
</dbReference>
<dbReference type="EMBL" id="PKPP01005007">
    <property type="protein sequence ID" value="PWA61844.1"/>
    <property type="molecule type" value="Genomic_DNA"/>
</dbReference>
<keyword evidence="9 11" id="KW-0472">Membrane</keyword>
<feature type="domain" description="Leucine-rich repeat-containing N-terminal plant-type" evidence="13">
    <location>
        <begin position="31"/>
        <end position="68"/>
    </location>
</feature>
<dbReference type="InterPro" id="IPR025875">
    <property type="entry name" value="Leu-rich_rpt_4"/>
</dbReference>
<evidence type="ECO:0000256" key="4">
    <source>
        <dbReference type="ARBA" id="ARBA00022614"/>
    </source>
</evidence>
<comment type="subcellular location">
    <subcellularLocation>
        <location evidence="1">Cell membrane</location>
        <topology evidence="1">Single-pass type I membrane protein</topology>
    </subcellularLocation>
</comment>
<dbReference type="InterPro" id="IPR032675">
    <property type="entry name" value="LRR_dom_sf"/>
</dbReference>
<evidence type="ECO:0000256" key="5">
    <source>
        <dbReference type="ARBA" id="ARBA00022692"/>
    </source>
</evidence>
<dbReference type="GO" id="GO:0005886">
    <property type="term" value="C:plasma membrane"/>
    <property type="evidence" value="ECO:0007669"/>
    <property type="project" value="UniProtKB-SubCell"/>
</dbReference>
<evidence type="ECO:0000313" key="14">
    <source>
        <dbReference type="EMBL" id="PWA61844.1"/>
    </source>
</evidence>
<evidence type="ECO:0000256" key="2">
    <source>
        <dbReference type="ARBA" id="ARBA00009592"/>
    </source>
</evidence>
<dbReference type="InterPro" id="IPR001611">
    <property type="entry name" value="Leu-rich_rpt"/>
</dbReference>
<evidence type="ECO:0000256" key="1">
    <source>
        <dbReference type="ARBA" id="ARBA00004251"/>
    </source>
</evidence>
<evidence type="ECO:0000313" key="15">
    <source>
        <dbReference type="Proteomes" id="UP000245207"/>
    </source>
</evidence>
<dbReference type="PANTHER" id="PTHR48063">
    <property type="entry name" value="LRR RECEPTOR-LIKE KINASE"/>
    <property type="match status" value="1"/>
</dbReference>
<organism evidence="14 15">
    <name type="scientific">Artemisia annua</name>
    <name type="common">Sweet wormwood</name>
    <dbReference type="NCBI Taxonomy" id="35608"/>
    <lineage>
        <taxon>Eukaryota</taxon>
        <taxon>Viridiplantae</taxon>
        <taxon>Streptophyta</taxon>
        <taxon>Embryophyta</taxon>
        <taxon>Tracheophyta</taxon>
        <taxon>Spermatophyta</taxon>
        <taxon>Magnoliopsida</taxon>
        <taxon>eudicotyledons</taxon>
        <taxon>Gunneridae</taxon>
        <taxon>Pentapetalae</taxon>
        <taxon>asterids</taxon>
        <taxon>campanulids</taxon>
        <taxon>Asterales</taxon>
        <taxon>Asteraceae</taxon>
        <taxon>Asteroideae</taxon>
        <taxon>Anthemideae</taxon>
        <taxon>Artemisiinae</taxon>
        <taxon>Artemisia</taxon>
    </lineage>
</organism>
<dbReference type="InterPro" id="IPR003591">
    <property type="entry name" value="Leu-rich_rpt_typical-subtyp"/>
</dbReference>
<name>A0A2U1MKV2_ARTAN</name>
<evidence type="ECO:0000256" key="7">
    <source>
        <dbReference type="ARBA" id="ARBA00022737"/>
    </source>
</evidence>
<dbReference type="Pfam" id="PF00560">
    <property type="entry name" value="LRR_1"/>
    <property type="match status" value="9"/>
</dbReference>
<dbReference type="GO" id="GO:0051707">
    <property type="term" value="P:response to other organism"/>
    <property type="evidence" value="ECO:0007669"/>
    <property type="project" value="UniProtKB-ARBA"/>
</dbReference>
<evidence type="ECO:0000256" key="11">
    <source>
        <dbReference type="SAM" id="Phobius"/>
    </source>
</evidence>
<feature type="chain" id="PRO_5015643651" evidence="12">
    <location>
        <begin position="25"/>
        <end position="997"/>
    </location>
</feature>
<dbReference type="PANTHER" id="PTHR48063:SF16">
    <property type="entry name" value="LRR RECEPTOR-LIKE SERINE_THREONINE-PROTEIN KINASE GSO1"/>
    <property type="match status" value="1"/>
</dbReference>
<dbReference type="AlphaFoldDB" id="A0A2U1MKV2"/>
<dbReference type="FunFam" id="3.80.10.10:FF:000111">
    <property type="entry name" value="LRR receptor-like serine/threonine-protein kinase ERECTA"/>
    <property type="match status" value="1"/>
</dbReference>
<feature type="transmembrane region" description="Helical" evidence="11">
    <location>
        <begin position="930"/>
        <end position="949"/>
    </location>
</feature>